<comment type="caution">
    <text evidence="1">The sequence shown here is derived from an EMBL/GenBank/DDBJ whole genome shotgun (WGS) entry which is preliminary data.</text>
</comment>
<accession>A0AAV6TW80</accession>
<protein>
    <submittedName>
        <fullName evidence="1">Uncharacterized protein</fullName>
    </submittedName>
</protein>
<dbReference type="EMBL" id="JAFNEN010000911">
    <property type="protein sequence ID" value="KAG8176200.1"/>
    <property type="molecule type" value="Genomic_DNA"/>
</dbReference>
<name>A0AAV6TW80_9ARAC</name>
<sequence>MHRISPKPRPTDGPISVTAAPRKTFLEDYACIPSPTGTIIRHFSSRDLEQPNTDFIPPLRELHSPLPHLNVM</sequence>
<dbReference type="Proteomes" id="UP000827092">
    <property type="component" value="Unassembled WGS sequence"/>
</dbReference>
<organism evidence="1 2">
    <name type="scientific">Oedothorax gibbosus</name>
    <dbReference type="NCBI Taxonomy" id="931172"/>
    <lineage>
        <taxon>Eukaryota</taxon>
        <taxon>Metazoa</taxon>
        <taxon>Ecdysozoa</taxon>
        <taxon>Arthropoda</taxon>
        <taxon>Chelicerata</taxon>
        <taxon>Arachnida</taxon>
        <taxon>Araneae</taxon>
        <taxon>Araneomorphae</taxon>
        <taxon>Entelegynae</taxon>
        <taxon>Araneoidea</taxon>
        <taxon>Linyphiidae</taxon>
        <taxon>Erigoninae</taxon>
        <taxon>Oedothorax</taxon>
    </lineage>
</organism>
<proteinExistence type="predicted"/>
<evidence type="ECO:0000313" key="2">
    <source>
        <dbReference type="Proteomes" id="UP000827092"/>
    </source>
</evidence>
<evidence type="ECO:0000313" key="1">
    <source>
        <dbReference type="EMBL" id="KAG8176200.1"/>
    </source>
</evidence>
<dbReference type="AlphaFoldDB" id="A0AAV6TW80"/>
<reference evidence="1 2" key="1">
    <citation type="journal article" date="2022" name="Nat. Ecol. Evol.">
        <title>A masculinizing supergene underlies an exaggerated male reproductive morph in a spider.</title>
        <authorList>
            <person name="Hendrickx F."/>
            <person name="De Corte Z."/>
            <person name="Sonet G."/>
            <person name="Van Belleghem S.M."/>
            <person name="Kostlbacher S."/>
            <person name="Vangestel C."/>
        </authorList>
    </citation>
    <scope>NUCLEOTIDE SEQUENCE [LARGE SCALE GENOMIC DNA]</scope>
    <source>
        <strain evidence="1">W744_W776</strain>
    </source>
</reference>
<keyword evidence="2" id="KW-1185">Reference proteome</keyword>
<gene>
    <name evidence="1" type="ORF">JTE90_004738</name>
</gene>